<accession>A0A928BV06</accession>
<evidence type="ECO:0000313" key="1">
    <source>
        <dbReference type="EMBL" id="MBE6266602.1"/>
    </source>
</evidence>
<dbReference type="EMBL" id="SUYD01000010">
    <property type="protein sequence ID" value="MBE6266602.1"/>
    <property type="molecule type" value="Genomic_DNA"/>
</dbReference>
<reference evidence="1" key="1">
    <citation type="submission" date="2019-04" db="EMBL/GenBank/DDBJ databases">
        <title>Evolution of Biomass-Degrading Anaerobic Consortia Revealed by Metagenomics.</title>
        <authorList>
            <person name="Peng X."/>
        </authorList>
    </citation>
    <scope>NUCLEOTIDE SEQUENCE</scope>
    <source>
        <strain evidence="1">SIG141</strain>
    </source>
</reference>
<protein>
    <submittedName>
        <fullName evidence="1">Uncharacterized protein</fullName>
    </submittedName>
</protein>
<gene>
    <name evidence="1" type="ORF">E7102_09045</name>
</gene>
<dbReference type="AlphaFoldDB" id="A0A928BV06"/>
<dbReference type="Proteomes" id="UP000763088">
    <property type="component" value="Unassembled WGS sequence"/>
</dbReference>
<comment type="caution">
    <text evidence="1">The sequence shown here is derived from an EMBL/GenBank/DDBJ whole genome shotgun (WGS) entry which is preliminary data.</text>
</comment>
<evidence type="ECO:0000313" key="2">
    <source>
        <dbReference type="Proteomes" id="UP000763088"/>
    </source>
</evidence>
<name>A0A928BV06_XYLRU</name>
<organism evidence="1 2">
    <name type="scientific">Xylanibacter ruminicola</name>
    <name type="common">Prevotella ruminicola</name>
    <dbReference type="NCBI Taxonomy" id="839"/>
    <lineage>
        <taxon>Bacteria</taxon>
        <taxon>Pseudomonadati</taxon>
        <taxon>Bacteroidota</taxon>
        <taxon>Bacteroidia</taxon>
        <taxon>Bacteroidales</taxon>
        <taxon>Prevotellaceae</taxon>
        <taxon>Xylanibacter</taxon>
    </lineage>
</organism>
<sequence>MYSECCDTQTLRKFIDTNISGSYDISFQIADYERLYPLLAETEFPNKLIMNCWPDKFLALLSDKGQ</sequence>
<proteinExistence type="predicted"/>